<dbReference type="HOGENOM" id="CLU_1282395_0_0_5"/>
<dbReference type="eggNOG" id="COG3631">
    <property type="taxonomic scope" value="Bacteria"/>
</dbReference>
<dbReference type="STRING" id="258594.RPA0815"/>
<dbReference type="AlphaFoldDB" id="Q6NBL3"/>
<accession>Q6NBL3</accession>
<organism evidence="2">
    <name type="scientific">Rhodopseudomonas palustris (strain ATCC BAA-98 / CGA009)</name>
    <dbReference type="NCBI Taxonomy" id="258594"/>
    <lineage>
        <taxon>Bacteria</taxon>
        <taxon>Pseudomonadati</taxon>
        <taxon>Pseudomonadota</taxon>
        <taxon>Alphaproteobacteria</taxon>
        <taxon>Hyphomicrobiales</taxon>
        <taxon>Nitrobacteraceae</taxon>
        <taxon>Rhodopseudomonas</taxon>
    </lineage>
</organism>
<name>Q6NBL3_RHOPA</name>
<gene>
    <name evidence="2" type="ordered locus">RPA0815</name>
</gene>
<dbReference type="InterPro" id="IPR032710">
    <property type="entry name" value="NTF2-like_dom_sf"/>
</dbReference>
<dbReference type="EMBL" id="BX572595">
    <property type="protein sequence ID" value="CAE26259.1"/>
    <property type="molecule type" value="Genomic_DNA"/>
</dbReference>
<feature type="domain" description="SnoaL-like" evidence="1">
    <location>
        <begin position="95"/>
        <end position="190"/>
    </location>
</feature>
<evidence type="ECO:0000259" key="1">
    <source>
        <dbReference type="Pfam" id="PF12680"/>
    </source>
</evidence>
<dbReference type="SUPFAM" id="SSF54427">
    <property type="entry name" value="NTF2-like"/>
    <property type="match status" value="1"/>
</dbReference>
<reference evidence="2" key="1">
    <citation type="journal article" date="2004" name="Nat. Biotechnol.">
        <title>Complete genome sequence of the metabolically versatile photosynthetic bacterium Rhodopseudomonas palustris.</title>
        <authorList>
            <person name="Larimer F.W."/>
            <person name="Chain P."/>
            <person name="Hauser L."/>
            <person name="Lamerdin J."/>
            <person name="Malfatti S."/>
            <person name="Do L."/>
            <person name="Land M.L."/>
            <person name="Pelletier D.A."/>
            <person name="Beatty J.T."/>
            <person name="Lang A.S."/>
            <person name="Tabita F.R."/>
            <person name="Gibson J.L."/>
            <person name="Hanson T.E."/>
            <person name="Bobst C."/>
            <person name="Torres J.L."/>
            <person name="Peres C."/>
            <person name="Harrison F.H."/>
            <person name="Gibson J."/>
            <person name="Harwood C.S."/>
        </authorList>
    </citation>
    <scope>NUCLEOTIDE SEQUENCE [LARGE SCALE GENOMIC DNA]</scope>
    <source>
        <strain evidence="2">CGA009</strain>
    </source>
</reference>
<dbReference type="Gene3D" id="3.10.450.50">
    <property type="match status" value="1"/>
</dbReference>
<sequence>MIWQAAVLRPLEIITSEERPCTPCWSSGRWSTCSDPSSRCFAEICRRAGAPARRGVIALDVATDDGRTSAPPCVFVAFLSRSSGELPMALKGLDTWYAFMKTHDAAALWDLLHPDAVFESPVVHTPQVGRDIVFKYLKGAEKVLGGPGFTYVGEWRSDNSAVLEFENVIDGIKINGVDIITFADDGRITHFKVMVRPLKAINLLHRLMGEQLAQQ</sequence>
<dbReference type="PhylomeDB" id="Q6NBL3"/>
<protein>
    <recommendedName>
        <fullName evidence="1">SnoaL-like domain-containing protein</fullName>
    </recommendedName>
</protein>
<evidence type="ECO:0000313" key="2">
    <source>
        <dbReference type="EMBL" id="CAE26259.1"/>
    </source>
</evidence>
<proteinExistence type="predicted"/>
<dbReference type="Pfam" id="PF12680">
    <property type="entry name" value="SnoaL_2"/>
    <property type="match status" value="1"/>
</dbReference>
<dbReference type="InterPro" id="IPR037401">
    <property type="entry name" value="SnoaL-like"/>
</dbReference>